<protein>
    <submittedName>
        <fullName evidence="2">Glycosyltransferase family 2 protein</fullName>
    </submittedName>
</protein>
<feature type="domain" description="Glycosyltransferase 2-like" evidence="1">
    <location>
        <begin position="7"/>
        <end position="141"/>
    </location>
</feature>
<proteinExistence type="predicted"/>
<dbReference type="PANTHER" id="PTHR43630">
    <property type="entry name" value="POLY-BETA-1,6-N-ACETYL-D-GLUCOSAMINE SYNTHASE"/>
    <property type="match status" value="1"/>
</dbReference>
<evidence type="ECO:0000313" key="2">
    <source>
        <dbReference type="EMBL" id="KAA8796420.1"/>
    </source>
</evidence>
<dbReference type="RefSeq" id="WP_150352737.1">
    <property type="nucleotide sequence ID" value="NZ_JBBOJQ010000044.1"/>
</dbReference>
<dbReference type="Gene3D" id="3.90.550.10">
    <property type="entry name" value="Spore Coat Polysaccharide Biosynthesis Protein SpsA, Chain A"/>
    <property type="match status" value="1"/>
</dbReference>
<evidence type="ECO:0000259" key="1">
    <source>
        <dbReference type="Pfam" id="PF00535"/>
    </source>
</evidence>
<organism evidence="2 3">
    <name type="scientific">Lactobacillus crispatus</name>
    <dbReference type="NCBI Taxonomy" id="47770"/>
    <lineage>
        <taxon>Bacteria</taxon>
        <taxon>Bacillati</taxon>
        <taxon>Bacillota</taxon>
        <taxon>Bacilli</taxon>
        <taxon>Lactobacillales</taxon>
        <taxon>Lactobacillaceae</taxon>
        <taxon>Lactobacillus</taxon>
    </lineage>
</organism>
<reference evidence="2 3" key="1">
    <citation type="submission" date="2019-09" db="EMBL/GenBank/DDBJ databases">
        <title>Comparative analysis of L. crispatus genomes revealed niche specific adaptation to different host and body sites.</title>
        <authorList>
            <person name="Pan M."/>
            <person name="Hidalgo-Cantabrana C."/>
            <person name="Barrangou R."/>
        </authorList>
    </citation>
    <scope>NUCLEOTIDE SEQUENCE [LARGE SCALE GENOMIC DNA]</scope>
    <source>
        <strain evidence="2 3">NCK973</strain>
    </source>
</reference>
<comment type="caution">
    <text evidence="2">The sequence shown here is derived from an EMBL/GenBank/DDBJ whole genome shotgun (WGS) entry which is preliminary data.</text>
</comment>
<gene>
    <name evidence="2" type="ORF">F1C02_09870</name>
</gene>
<dbReference type="InterPro" id="IPR001173">
    <property type="entry name" value="Glyco_trans_2-like"/>
</dbReference>
<sequence length="346" mass="40150">MSKILTIGVAAYNAESTISNTIESLLVPEIMDKVEILIINDGSTDGTRKIIEKYKERYPKTVRVINKSNGGHGSVINKTISLAKGKYMKMVDADDTLEEIGYVDLVNILQSETVDAVLSPYFTANIISKEKSLHGYLLNDEKIFYDKRKVKFNDYYKKIKPTLHSITYRTAILRDSKWRVDEKCFYEDTQYSLYYWLDINSILLLSKPIYCYWLGNENQSVNIKNRLVRRQQAISVVLNLVNFFDSEKANMSMQKITFFKSEIDGYTTFIYKLLMALSDEKKAKKETKIYDTYLKQNSIVLYSGLGNYGTSKKLARLIKILRKTSWHGYYIVYKLLNKKIIKQITV</sequence>
<dbReference type="SUPFAM" id="SSF53448">
    <property type="entry name" value="Nucleotide-diphospho-sugar transferases"/>
    <property type="match status" value="1"/>
</dbReference>
<name>A0AB73BMY6_9LACO</name>
<dbReference type="CDD" id="cd00761">
    <property type="entry name" value="Glyco_tranf_GTA_type"/>
    <property type="match status" value="1"/>
</dbReference>
<dbReference type="EMBL" id="VUAO01000033">
    <property type="protein sequence ID" value="KAA8796420.1"/>
    <property type="molecule type" value="Genomic_DNA"/>
</dbReference>
<dbReference type="AlphaFoldDB" id="A0AB73BMY6"/>
<dbReference type="Pfam" id="PF00535">
    <property type="entry name" value="Glycos_transf_2"/>
    <property type="match status" value="1"/>
</dbReference>
<evidence type="ECO:0000313" key="3">
    <source>
        <dbReference type="Proteomes" id="UP000322051"/>
    </source>
</evidence>
<accession>A0AB73BMY6</accession>
<dbReference type="InterPro" id="IPR029044">
    <property type="entry name" value="Nucleotide-diphossugar_trans"/>
</dbReference>
<dbReference type="Proteomes" id="UP000322051">
    <property type="component" value="Unassembled WGS sequence"/>
</dbReference>
<dbReference type="PANTHER" id="PTHR43630:SF2">
    <property type="entry name" value="GLYCOSYLTRANSFERASE"/>
    <property type="match status" value="1"/>
</dbReference>